<dbReference type="PANTHER" id="PTHR30579">
    <property type="entry name" value="TRANSCRIPTIONAL REGULATOR"/>
    <property type="match status" value="1"/>
</dbReference>
<dbReference type="InterPro" id="IPR050176">
    <property type="entry name" value="LTTR"/>
</dbReference>
<dbReference type="Gene3D" id="1.10.10.10">
    <property type="entry name" value="Winged helix-like DNA-binding domain superfamily/Winged helix DNA-binding domain"/>
    <property type="match status" value="1"/>
</dbReference>
<keyword evidence="3" id="KW-0238">DNA-binding</keyword>
<dbReference type="Proteomes" id="UP001385499">
    <property type="component" value="Unassembled WGS sequence"/>
</dbReference>
<dbReference type="InterPro" id="IPR036390">
    <property type="entry name" value="WH_DNA-bd_sf"/>
</dbReference>
<evidence type="ECO:0000259" key="5">
    <source>
        <dbReference type="PROSITE" id="PS50931"/>
    </source>
</evidence>
<evidence type="ECO:0000313" key="7">
    <source>
        <dbReference type="Proteomes" id="UP001385499"/>
    </source>
</evidence>
<dbReference type="PROSITE" id="PS50931">
    <property type="entry name" value="HTH_LYSR"/>
    <property type="match status" value="1"/>
</dbReference>
<evidence type="ECO:0000256" key="4">
    <source>
        <dbReference type="ARBA" id="ARBA00023163"/>
    </source>
</evidence>
<keyword evidence="7" id="KW-1185">Reference proteome</keyword>
<reference evidence="6 7" key="1">
    <citation type="submission" date="2024-02" db="EMBL/GenBank/DDBJ databases">
        <title>Roseibium algae sp. nov., isolated from marine alga (Grateloupia sp.), showing potential in myo-inositol conversion.</title>
        <authorList>
            <person name="Wang Y."/>
        </authorList>
    </citation>
    <scope>NUCLEOTIDE SEQUENCE [LARGE SCALE GENOMIC DNA]</scope>
    <source>
        <strain evidence="6 7">H3510</strain>
    </source>
</reference>
<proteinExistence type="inferred from homology"/>
<dbReference type="Gene3D" id="3.40.190.10">
    <property type="entry name" value="Periplasmic binding protein-like II"/>
    <property type="match status" value="2"/>
</dbReference>
<keyword evidence="4" id="KW-0804">Transcription</keyword>
<comment type="similarity">
    <text evidence="1">Belongs to the LysR transcriptional regulatory family.</text>
</comment>
<dbReference type="InterPro" id="IPR000847">
    <property type="entry name" value="LysR_HTH_N"/>
</dbReference>
<evidence type="ECO:0000256" key="3">
    <source>
        <dbReference type="ARBA" id="ARBA00023125"/>
    </source>
</evidence>
<dbReference type="SUPFAM" id="SSF53850">
    <property type="entry name" value="Periplasmic binding protein-like II"/>
    <property type="match status" value="1"/>
</dbReference>
<feature type="domain" description="HTH lysR-type" evidence="5">
    <location>
        <begin position="12"/>
        <end position="61"/>
    </location>
</feature>
<dbReference type="InterPro" id="IPR036388">
    <property type="entry name" value="WH-like_DNA-bd_sf"/>
</dbReference>
<name>A0ABU8TSU6_9HYPH</name>
<dbReference type="RefSeq" id="WP_340277551.1">
    <property type="nucleotide sequence ID" value="NZ_JBAKIA010000027.1"/>
</dbReference>
<organism evidence="6 7">
    <name type="scientific">Roseibium algae</name>
    <dbReference type="NCBI Taxonomy" id="3123038"/>
    <lineage>
        <taxon>Bacteria</taxon>
        <taxon>Pseudomonadati</taxon>
        <taxon>Pseudomonadota</taxon>
        <taxon>Alphaproteobacteria</taxon>
        <taxon>Hyphomicrobiales</taxon>
        <taxon>Stappiaceae</taxon>
        <taxon>Roseibium</taxon>
    </lineage>
</organism>
<dbReference type="Pfam" id="PF03466">
    <property type="entry name" value="LysR_substrate"/>
    <property type="match status" value="1"/>
</dbReference>
<dbReference type="PANTHER" id="PTHR30579:SF3">
    <property type="entry name" value="TRANSCRIPTIONAL REGULATORY PROTEIN"/>
    <property type="match status" value="1"/>
</dbReference>
<sequence length="289" mass="31903">MKSMPWDLYQHFLVVARNGGLSAAAILTGVSAATLGRRMLELERGLGRDLFRRSQTGYELTADGDDLLEHLKDLELAACKVDAWQGASKGDDVVRIAVGTWIGQLISKNVQAIRTPQDNFCIDLTIGEQRANLAFRENDIGIRSFAPEEPNLATRALGNVAYAAYKARNSPQTPQDVWIGIHPEQAISAYLRWPHEHHGEKIQVTVNRPSALLDLALAGAGVAVIPCFVGDLEPGLERVVADIPELRHQQWIVMNNDDRHLPKIRTVVGRLTRLLQSHSNVVAGHKPRS</sequence>
<gene>
    <name evidence="6" type="ORF">V6575_22070</name>
</gene>
<evidence type="ECO:0000256" key="1">
    <source>
        <dbReference type="ARBA" id="ARBA00009437"/>
    </source>
</evidence>
<protein>
    <submittedName>
        <fullName evidence="6">LysR family transcriptional regulator</fullName>
    </submittedName>
</protein>
<dbReference type="InterPro" id="IPR005119">
    <property type="entry name" value="LysR_subst-bd"/>
</dbReference>
<keyword evidence="2" id="KW-0805">Transcription regulation</keyword>
<dbReference type="SUPFAM" id="SSF46785">
    <property type="entry name" value="Winged helix' DNA-binding domain"/>
    <property type="match status" value="1"/>
</dbReference>
<dbReference type="Pfam" id="PF00126">
    <property type="entry name" value="HTH_1"/>
    <property type="match status" value="1"/>
</dbReference>
<evidence type="ECO:0000313" key="6">
    <source>
        <dbReference type="EMBL" id="MEJ8476776.1"/>
    </source>
</evidence>
<accession>A0ABU8TSU6</accession>
<comment type="caution">
    <text evidence="6">The sequence shown here is derived from an EMBL/GenBank/DDBJ whole genome shotgun (WGS) entry which is preliminary data.</text>
</comment>
<evidence type="ECO:0000256" key="2">
    <source>
        <dbReference type="ARBA" id="ARBA00023015"/>
    </source>
</evidence>
<dbReference type="EMBL" id="JBAKIA010000027">
    <property type="protein sequence ID" value="MEJ8476776.1"/>
    <property type="molecule type" value="Genomic_DNA"/>
</dbReference>